<dbReference type="SUPFAM" id="SSF51322">
    <property type="entry name" value="Cyanovirin-N"/>
    <property type="match status" value="1"/>
</dbReference>
<feature type="signal peptide" evidence="1">
    <location>
        <begin position="1"/>
        <end position="18"/>
    </location>
</feature>
<name>A0ABR4IMR5_9EURO</name>
<keyword evidence="1" id="KW-0732">Signal</keyword>
<evidence type="ECO:0000259" key="2">
    <source>
        <dbReference type="SMART" id="SM01111"/>
    </source>
</evidence>
<protein>
    <submittedName>
        <fullName evidence="3">Cyanovirin-N</fullName>
    </submittedName>
</protein>
<dbReference type="SMART" id="SM01111">
    <property type="entry name" value="CVNH"/>
    <property type="match status" value="1"/>
</dbReference>
<reference evidence="3 4" key="1">
    <citation type="submission" date="2024-07" db="EMBL/GenBank/DDBJ databases">
        <title>Section-level genome sequencing and comparative genomics of Aspergillus sections Usti and Cavernicolus.</title>
        <authorList>
            <consortium name="Lawrence Berkeley National Laboratory"/>
            <person name="Nybo J.L."/>
            <person name="Vesth T.C."/>
            <person name="Theobald S."/>
            <person name="Frisvad J.C."/>
            <person name="Larsen T.O."/>
            <person name="Kjaerboelling I."/>
            <person name="Rothschild-Mancinelli K."/>
            <person name="Lyhne E.K."/>
            <person name="Kogle M.E."/>
            <person name="Barry K."/>
            <person name="Clum A."/>
            <person name="Na H."/>
            <person name="Ledsgaard L."/>
            <person name="Lin J."/>
            <person name="Lipzen A."/>
            <person name="Kuo A."/>
            <person name="Riley R."/>
            <person name="Mondo S."/>
            <person name="Labutti K."/>
            <person name="Haridas S."/>
            <person name="Pangalinan J."/>
            <person name="Salamov A.A."/>
            <person name="Simmons B.A."/>
            <person name="Magnuson J.K."/>
            <person name="Chen J."/>
            <person name="Drula E."/>
            <person name="Henrissat B."/>
            <person name="Wiebenga A."/>
            <person name="Lubbers R.J."/>
            <person name="Gomes A.C."/>
            <person name="Makela M.R."/>
            <person name="Stajich J."/>
            <person name="Grigoriev I.V."/>
            <person name="Mortensen U.H."/>
            <person name="De Vries R.P."/>
            <person name="Baker S.E."/>
            <person name="Andersen M.R."/>
        </authorList>
    </citation>
    <scope>NUCLEOTIDE SEQUENCE [LARGE SCALE GENOMIC DNA]</scope>
    <source>
        <strain evidence="3 4">CBS 123904</strain>
    </source>
</reference>
<sequence length="234" mass="24772">MVRSPIALILTSAAVVAAAGFSSECTDVSVTSYWLIGTCPDDNGDDITSSVFLPYKLSNQNGDLEWAVDGKYYQSCSDCSLSGANFSCTCRDSTNHNQATSINLEEHISNYSGHLLSNQTGAITTVPANSSTPVPSDFSGTLGLDTIDATCSSAGLTVSLNSPSDCYYANLGVTISYLSGETSGNQGYEIKFYSDLECTSEVLATVTDSDDDTCVAFEEAALAWSVIPLWNADW</sequence>
<feature type="domain" description="Cyanovirin-N" evidence="2">
    <location>
        <begin position="20"/>
        <end position="117"/>
    </location>
</feature>
<dbReference type="InterPro" id="IPR011058">
    <property type="entry name" value="Cyanovirin-N"/>
</dbReference>
<dbReference type="Gene3D" id="2.30.60.10">
    <property type="entry name" value="Cyanovirin-N"/>
    <property type="match status" value="1"/>
</dbReference>
<organism evidence="3 4">
    <name type="scientific">Aspergillus pseudoustus</name>
    <dbReference type="NCBI Taxonomy" id="1810923"/>
    <lineage>
        <taxon>Eukaryota</taxon>
        <taxon>Fungi</taxon>
        <taxon>Dikarya</taxon>
        <taxon>Ascomycota</taxon>
        <taxon>Pezizomycotina</taxon>
        <taxon>Eurotiomycetes</taxon>
        <taxon>Eurotiomycetidae</taxon>
        <taxon>Eurotiales</taxon>
        <taxon>Aspergillaceae</taxon>
        <taxon>Aspergillus</taxon>
        <taxon>Aspergillus subgen. Nidulantes</taxon>
    </lineage>
</organism>
<proteinExistence type="predicted"/>
<gene>
    <name evidence="3" type="ORF">BJY01DRAFT_255163</name>
</gene>
<dbReference type="EMBL" id="JBFXLU010000346">
    <property type="protein sequence ID" value="KAL2829053.1"/>
    <property type="molecule type" value="Genomic_DNA"/>
</dbReference>
<evidence type="ECO:0000313" key="3">
    <source>
        <dbReference type="EMBL" id="KAL2829053.1"/>
    </source>
</evidence>
<comment type="caution">
    <text evidence="3">The sequence shown here is derived from an EMBL/GenBank/DDBJ whole genome shotgun (WGS) entry which is preliminary data.</text>
</comment>
<feature type="chain" id="PRO_5046934264" evidence="1">
    <location>
        <begin position="19"/>
        <end position="234"/>
    </location>
</feature>
<dbReference type="Pfam" id="PF08881">
    <property type="entry name" value="CVNH"/>
    <property type="match status" value="1"/>
</dbReference>
<keyword evidence="4" id="KW-1185">Reference proteome</keyword>
<dbReference type="InterPro" id="IPR036673">
    <property type="entry name" value="Cyanovirin-N_sf"/>
</dbReference>
<dbReference type="Proteomes" id="UP001610446">
    <property type="component" value="Unassembled WGS sequence"/>
</dbReference>
<evidence type="ECO:0000313" key="4">
    <source>
        <dbReference type="Proteomes" id="UP001610446"/>
    </source>
</evidence>
<evidence type="ECO:0000256" key="1">
    <source>
        <dbReference type="SAM" id="SignalP"/>
    </source>
</evidence>
<accession>A0ABR4IMR5</accession>